<dbReference type="PANTHER" id="PTHR37950">
    <property type="entry name" value="4-HYDROXYPHENYLACETATE CATABOLISM PROTEIN"/>
    <property type="match status" value="1"/>
</dbReference>
<dbReference type="STRING" id="1443941.A9J31_05500"/>
<dbReference type="CDD" id="cd00580">
    <property type="entry name" value="CHMI"/>
    <property type="match status" value="1"/>
</dbReference>
<keyword evidence="1" id="KW-0413">Isomerase</keyword>
<dbReference type="Proteomes" id="UP000185753">
    <property type="component" value="Unassembled WGS sequence"/>
</dbReference>
<proteinExistence type="predicted"/>
<name>A0A1A7RAN5_9GAMM</name>
<organism evidence="1 2">
    <name type="scientific">Acinetobacter gandensis</name>
    <dbReference type="NCBI Taxonomy" id="1443941"/>
    <lineage>
        <taxon>Bacteria</taxon>
        <taxon>Pseudomonadati</taxon>
        <taxon>Pseudomonadota</taxon>
        <taxon>Gammaproteobacteria</taxon>
        <taxon>Moraxellales</taxon>
        <taxon>Moraxellaceae</taxon>
        <taxon>Acinetobacter</taxon>
    </lineage>
</organism>
<dbReference type="OrthoDB" id="9814215at2"/>
<accession>A0A1A7RAN5</accession>
<dbReference type="PANTHER" id="PTHR37950:SF1">
    <property type="entry name" value="4-HYDROXYPHENYLACETATE CATABOLISM PROTEIN"/>
    <property type="match status" value="1"/>
</dbReference>
<sequence length="120" mass="13473">MPHIHVEYSDNLAVEARPLLKALNLSLFESGHVSDAKDIKSRAMVQPEFIVGLDENANQAYIHAKVSLLTGRSIEVQQQISNQLLHVLQQHVPVTQCDVQLCVEILEMNKETYSKTIIQA</sequence>
<dbReference type="GO" id="GO:0008704">
    <property type="term" value="F:5-carboxymethyl-2-hydroxymuconate delta-isomerase activity"/>
    <property type="evidence" value="ECO:0007669"/>
    <property type="project" value="InterPro"/>
</dbReference>
<gene>
    <name evidence="1" type="ORF">A9J31_05500</name>
</gene>
<reference evidence="2" key="1">
    <citation type="submission" date="2016-06" db="EMBL/GenBank/DDBJ databases">
        <authorList>
            <person name="Radolfova-Krizova L."/>
            <person name="Nemec A."/>
        </authorList>
    </citation>
    <scope>NUCLEOTIDE SEQUENCE [LARGE SCALE GENOMIC DNA]</scope>
    <source>
        <strain evidence="2">ANC 4275</strain>
    </source>
</reference>
<evidence type="ECO:0000313" key="1">
    <source>
        <dbReference type="EMBL" id="OBX28523.1"/>
    </source>
</evidence>
<comment type="caution">
    <text evidence="1">The sequence shown here is derived from an EMBL/GenBank/DDBJ whole genome shotgun (WGS) entry which is preliminary data.</text>
</comment>
<protein>
    <submittedName>
        <fullName evidence="1">5-carboxymethyl-2-hydroxymuconate isomerase</fullName>
    </submittedName>
</protein>
<dbReference type="Gene3D" id="3.30.429.10">
    <property type="entry name" value="Macrophage Migration Inhibitory Factor"/>
    <property type="match status" value="1"/>
</dbReference>
<dbReference type="Pfam" id="PF02962">
    <property type="entry name" value="CHMI"/>
    <property type="match status" value="1"/>
</dbReference>
<dbReference type="SUPFAM" id="SSF55331">
    <property type="entry name" value="Tautomerase/MIF"/>
    <property type="match status" value="1"/>
</dbReference>
<dbReference type="AlphaFoldDB" id="A0A1A7RAN5"/>
<keyword evidence="2" id="KW-1185">Reference proteome</keyword>
<dbReference type="InterPro" id="IPR014347">
    <property type="entry name" value="Tautomerase/MIF_sf"/>
</dbReference>
<dbReference type="RefSeq" id="WP_067764826.1">
    <property type="nucleotide sequence ID" value="NZ_CP183909.1"/>
</dbReference>
<dbReference type="EMBL" id="LZDS01000025">
    <property type="protein sequence ID" value="OBX28523.1"/>
    <property type="molecule type" value="Genomic_DNA"/>
</dbReference>
<evidence type="ECO:0000313" key="2">
    <source>
        <dbReference type="Proteomes" id="UP000185753"/>
    </source>
</evidence>
<dbReference type="InterPro" id="IPR004220">
    <property type="entry name" value="5-COMe_2-OHmuconate_Isoase"/>
</dbReference>